<name>A0A4Y7RIE0_9FIRM</name>
<keyword evidence="1" id="KW-0472">Membrane</keyword>
<dbReference type="EMBL" id="QFGA01000001">
    <property type="protein sequence ID" value="TEB08573.1"/>
    <property type="molecule type" value="Genomic_DNA"/>
</dbReference>
<feature type="transmembrane region" description="Helical" evidence="1">
    <location>
        <begin position="100"/>
        <end position="118"/>
    </location>
</feature>
<dbReference type="Proteomes" id="UP000298324">
    <property type="component" value="Unassembled WGS sequence"/>
</dbReference>
<comment type="caution">
    <text evidence="2">The sequence shown here is derived from an EMBL/GenBank/DDBJ whole genome shotgun (WGS) entry which is preliminary data.</text>
</comment>
<dbReference type="AlphaFoldDB" id="A0A4Y7RIE0"/>
<feature type="transmembrane region" description="Helical" evidence="1">
    <location>
        <begin position="36"/>
        <end position="56"/>
    </location>
</feature>
<sequence length="200" mass="21139">MSDNYATANPAGLIVMVFYLCALLPVLIGIAPASALIILVPLGLVGSIVQFIAGAIELKRGDVVNGNITLAFSAFMFYGAISFMFKFLNVGPQDTSLVDGWVFLSMGIILLGLIGLPMRAGFVPGLFFVITVIFFGLMGFGNLLGMPVLTKVAGWVEIIAVISLIWIIIATIINTAYGKEVVSLGPPWIKTVPAKEGVSA</sequence>
<evidence type="ECO:0000313" key="2">
    <source>
        <dbReference type="EMBL" id="TEB08573.1"/>
    </source>
</evidence>
<evidence type="ECO:0000313" key="3">
    <source>
        <dbReference type="Proteomes" id="UP000298324"/>
    </source>
</evidence>
<organism evidence="2 3">
    <name type="scientific">Pelotomaculum schinkii</name>
    <dbReference type="NCBI Taxonomy" id="78350"/>
    <lineage>
        <taxon>Bacteria</taxon>
        <taxon>Bacillati</taxon>
        <taxon>Bacillota</taxon>
        <taxon>Clostridia</taxon>
        <taxon>Eubacteriales</taxon>
        <taxon>Desulfotomaculaceae</taxon>
        <taxon>Pelotomaculum</taxon>
    </lineage>
</organism>
<dbReference type="RefSeq" id="WP_190240131.1">
    <property type="nucleotide sequence ID" value="NZ_QFGA01000001.1"/>
</dbReference>
<accession>A0A4Y7RIE0</accession>
<proteinExistence type="predicted"/>
<keyword evidence="3" id="KW-1185">Reference proteome</keyword>
<feature type="transmembrane region" description="Helical" evidence="1">
    <location>
        <begin position="12"/>
        <end position="30"/>
    </location>
</feature>
<keyword evidence="1" id="KW-0812">Transmembrane</keyword>
<reference evidence="2 3" key="1">
    <citation type="journal article" date="2018" name="Environ. Microbiol.">
        <title>Novel energy conservation strategies and behaviour of Pelotomaculum schinkii driving syntrophic propionate catabolism.</title>
        <authorList>
            <person name="Hidalgo-Ahumada C.A.P."/>
            <person name="Nobu M.K."/>
            <person name="Narihiro T."/>
            <person name="Tamaki H."/>
            <person name="Liu W.T."/>
            <person name="Kamagata Y."/>
            <person name="Stams A.J.M."/>
            <person name="Imachi H."/>
            <person name="Sousa D.Z."/>
        </authorList>
    </citation>
    <scope>NUCLEOTIDE SEQUENCE [LARGE SCALE GENOMIC DNA]</scope>
    <source>
        <strain evidence="2 3">HH</strain>
    </source>
</reference>
<evidence type="ECO:0000256" key="1">
    <source>
        <dbReference type="SAM" id="Phobius"/>
    </source>
</evidence>
<keyword evidence="1" id="KW-1133">Transmembrane helix</keyword>
<feature type="transmembrane region" description="Helical" evidence="1">
    <location>
        <begin position="152"/>
        <end position="173"/>
    </location>
</feature>
<feature type="transmembrane region" description="Helical" evidence="1">
    <location>
        <begin position="68"/>
        <end position="88"/>
    </location>
</feature>
<protein>
    <submittedName>
        <fullName evidence="2">Inner membrane protein YaaH</fullName>
    </submittedName>
</protein>
<feature type="transmembrane region" description="Helical" evidence="1">
    <location>
        <begin position="125"/>
        <end position="146"/>
    </location>
</feature>
<gene>
    <name evidence="2" type="primary">yaaH_2</name>
    <name evidence="2" type="ORF">Psch_02137</name>
</gene>